<evidence type="ECO:0000313" key="3">
    <source>
        <dbReference type="Proteomes" id="UP000095283"/>
    </source>
</evidence>
<reference evidence="4" key="1">
    <citation type="submission" date="2016-11" db="UniProtKB">
        <authorList>
            <consortium name="WormBaseParasite"/>
        </authorList>
    </citation>
    <scope>IDENTIFICATION</scope>
</reference>
<feature type="transmembrane region" description="Helical" evidence="1">
    <location>
        <begin position="104"/>
        <end position="128"/>
    </location>
</feature>
<dbReference type="WBParaSite" id="Hba_19657">
    <property type="protein sequence ID" value="Hba_19657"/>
    <property type="gene ID" value="Hba_19657"/>
</dbReference>
<evidence type="ECO:0000256" key="2">
    <source>
        <dbReference type="SAM" id="SignalP"/>
    </source>
</evidence>
<keyword evidence="2" id="KW-0732">Signal</keyword>
<dbReference type="AlphaFoldDB" id="A0A1I7XPF3"/>
<evidence type="ECO:0000256" key="1">
    <source>
        <dbReference type="SAM" id="Phobius"/>
    </source>
</evidence>
<protein>
    <submittedName>
        <fullName evidence="4">MARVEL domain-containing protein</fullName>
    </submittedName>
</protein>
<organism evidence="3 4">
    <name type="scientific">Heterorhabditis bacteriophora</name>
    <name type="common">Entomopathogenic nematode worm</name>
    <dbReference type="NCBI Taxonomy" id="37862"/>
    <lineage>
        <taxon>Eukaryota</taxon>
        <taxon>Metazoa</taxon>
        <taxon>Ecdysozoa</taxon>
        <taxon>Nematoda</taxon>
        <taxon>Chromadorea</taxon>
        <taxon>Rhabditida</taxon>
        <taxon>Rhabditina</taxon>
        <taxon>Rhabditomorpha</taxon>
        <taxon>Strongyloidea</taxon>
        <taxon>Heterorhabditidae</taxon>
        <taxon>Heterorhabditis</taxon>
    </lineage>
</organism>
<accession>A0A1I7XPF3</accession>
<feature type="chain" id="PRO_5009311377" evidence="2">
    <location>
        <begin position="18"/>
        <end position="171"/>
    </location>
</feature>
<keyword evidence="3" id="KW-1185">Reference proteome</keyword>
<sequence length="171" mass="19087">MNCIISCVIVLFCVALSDNWTSRTSAVIGLMFTLFSLLFIGSSLAILFAWDLNSMELPKRCIFVLLFLMTSLISGVMFLLAPASCDQFNQYGCFQTYYSSTFKVASAFSFISVLFAVGDVVMNFVFHFRTRKPEDLMKATSTTSRICQVSVLGTENPCDELSTRKGRSTYV</sequence>
<name>A0A1I7XPF3_HETBA</name>
<keyword evidence="1" id="KW-0812">Transmembrane</keyword>
<keyword evidence="1" id="KW-0472">Membrane</keyword>
<feature type="transmembrane region" description="Helical" evidence="1">
    <location>
        <begin position="27"/>
        <end position="50"/>
    </location>
</feature>
<feature type="signal peptide" evidence="2">
    <location>
        <begin position="1"/>
        <end position="17"/>
    </location>
</feature>
<feature type="transmembrane region" description="Helical" evidence="1">
    <location>
        <begin position="62"/>
        <end position="84"/>
    </location>
</feature>
<keyword evidence="1" id="KW-1133">Transmembrane helix</keyword>
<proteinExistence type="predicted"/>
<dbReference type="Proteomes" id="UP000095283">
    <property type="component" value="Unplaced"/>
</dbReference>
<evidence type="ECO:0000313" key="4">
    <source>
        <dbReference type="WBParaSite" id="Hba_19657"/>
    </source>
</evidence>